<evidence type="ECO:0000313" key="3">
    <source>
        <dbReference type="EMBL" id="CUQ81473.1"/>
    </source>
</evidence>
<proteinExistence type="predicted"/>
<dbReference type="Pfam" id="PF01471">
    <property type="entry name" value="PG_binding_1"/>
    <property type="match status" value="1"/>
</dbReference>
<dbReference type="AlphaFoldDB" id="A0A174Z223"/>
<organism evidence="3 4">
    <name type="scientific">[Eubacterium] siraeum</name>
    <dbReference type="NCBI Taxonomy" id="39492"/>
    <lineage>
        <taxon>Bacteria</taxon>
        <taxon>Bacillati</taxon>
        <taxon>Bacillota</taxon>
        <taxon>Clostridia</taxon>
        <taxon>Eubacteriales</taxon>
        <taxon>Oscillospiraceae</taxon>
        <taxon>Oscillospiraceae incertae sedis</taxon>
    </lineage>
</organism>
<dbReference type="SUPFAM" id="SSF47090">
    <property type="entry name" value="PGBD-like"/>
    <property type="match status" value="1"/>
</dbReference>
<dbReference type="Pfam" id="PF07486">
    <property type="entry name" value="Hydrolase_2"/>
    <property type="match status" value="1"/>
</dbReference>
<dbReference type="InterPro" id="IPR011105">
    <property type="entry name" value="Cell_wall_hydrolase_SleB"/>
</dbReference>
<dbReference type="STRING" id="39492.ERS852540_00264"/>
<dbReference type="InterPro" id="IPR036366">
    <property type="entry name" value="PGBDSf"/>
</dbReference>
<dbReference type="EMBL" id="CZBY01000002">
    <property type="protein sequence ID" value="CUQ81473.1"/>
    <property type="molecule type" value="Genomic_DNA"/>
</dbReference>
<dbReference type="GO" id="GO:0016787">
    <property type="term" value="F:hydrolase activity"/>
    <property type="evidence" value="ECO:0007669"/>
    <property type="project" value="InterPro"/>
</dbReference>
<feature type="domain" description="Peptidoglycan binding-like" evidence="1">
    <location>
        <begin position="51"/>
        <end position="107"/>
    </location>
</feature>
<dbReference type="InterPro" id="IPR042047">
    <property type="entry name" value="SleB_dom1"/>
</dbReference>
<protein>
    <submittedName>
        <fullName evidence="3">Germination-specific amidase</fullName>
    </submittedName>
</protein>
<feature type="domain" description="Cell wall hydrolase SleB" evidence="2">
    <location>
        <begin position="135"/>
        <end position="233"/>
    </location>
</feature>
<evidence type="ECO:0000313" key="4">
    <source>
        <dbReference type="Proteomes" id="UP000095662"/>
    </source>
</evidence>
<dbReference type="InterPro" id="IPR002477">
    <property type="entry name" value="Peptidoglycan-bd-like"/>
</dbReference>
<sequence>MFNMEYIRQLNPFYKMMSVTVIIFLISGIFSAFAKNGNNESVTAYSQKGSQGSEVEAVQQTLKDRGLFNAEVTGYFGEKTEEAILRFQKQQGLAQTGVADNATLKRLGISIGSIPPATTANINLLARIISAEGRGEPYIGQVAIGAVIMNRIEHPSFPDTLAGIIYENGAFTAIVDGQFNEPVADSAYDAARDALSGWDPTGGCIYYYNPKKTSNQFMMSRPVQKVIGQHYFCT</sequence>
<reference evidence="3 4" key="1">
    <citation type="submission" date="2015-09" db="EMBL/GenBank/DDBJ databases">
        <authorList>
            <consortium name="Pathogen Informatics"/>
        </authorList>
    </citation>
    <scope>NUCLEOTIDE SEQUENCE [LARGE SCALE GENOMIC DNA]</scope>
    <source>
        <strain evidence="3 4">2789STDY5834928</strain>
    </source>
</reference>
<dbReference type="Gene3D" id="6.20.240.60">
    <property type="match status" value="1"/>
</dbReference>
<dbReference type="Proteomes" id="UP000095662">
    <property type="component" value="Unassembled WGS sequence"/>
</dbReference>
<dbReference type="Gene3D" id="1.10.101.10">
    <property type="entry name" value="PGBD-like superfamily/PGBD"/>
    <property type="match status" value="1"/>
</dbReference>
<name>A0A174Z223_9FIRM</name>
<evidence type="ECO:0000259" key="2">
    <source>
        <dbReference type="Pfam" id="PF07486"/>
    </source>
</evidence>
<gene>
    <name evidence="3" type="primary">sleB</name>
    <name evidence="3" type="ORF">ERS852540_00264</name>
</gene>
<evidence type="ECO:0000259" key="1">
    <source>
        <dbReference type="Pfam" id="PF01471"/>
    </source>
</evidence>
<dbReference type="InterPro" id="IPR036365">
    <property type="entry name" value="PGBD-like_sf"/>
</dbReference>
<accession>A0A174Z223</accession>
<dbReference type="Gene3D" id="1.10.10.2520">
    <property type="entry name" value="Cell wall hydrolase SleB, domain 1"/>
    <property type="match status" value="1"/>
</dbReference>